<dbReference type="InterPro" id="IPR010921">
    <property type="entry name" value="Trp_repressor/repl_initiator"/>
</dbReference>
<dbReference type="OrthoDB" id="1260127at2"/>
<evidence type="ECO:0000313" key="1">
    <source>
        <dbReference type="EMBL" id="SFO00908.1"/>
    </source>
</evidence>
<evidence type="ECO:0008006" key="3">
    <source>
        <dbReference type="Google" id="ProtNLM"/>
    </source>
</evidence>
<name>A0A1I5DNY1_9FLAO</name>
<organism evidence="1 2">
    <name type="scientific">Paenimyroides ummariense</name>
    <dbReference type="NCBI Taxonomy" id="913024"/>
    <lineage>
        <taxon>Bacteria</taxon>
        <taxon>Pseudomonadati</taxon>
        <taxon>Bacteroidota</taxon>
        <taxon>Flavobacteriia</taxon>
        <taxon>Flavobacteriales</taxon>
        <taxon>Flavobacteriaceae</taxon>
        <taxon>Paenimyroides</taxon>
    </lineage>
</organism>
<gene>
    <name evidence="1" type="ORF">SAMN05421741_11672</name>
</gene>
<accession>A0A1I5DNY1</accession>
<keyword evidence="2" id="KW-1185">Reference proteome</keyword>
<protein>
    <recommendedName>
        <fullName evidence="3">Helix-turn-helix domain-containing protein</fullName>
    </recommendedName>
</protein>
<dbReference type="SUPFAM" id="SSF48295">
    <property type="entry name" value="TrpR-like"/>
    <property type="match status" value="1"/>
</dbReference>
<dbReference type="Proteomes" id="UP000199036">
    <property type="component" value="Unassembled WGS sequence"/>
</dbReference>
<dbReference type="GO" id="GO:0043565">
    <property type="term" value="F:sequence-specific DNA binding"/>
    <property type="evidence" value="ECO:0007669"/>
    <property type="project" value="InterPro"/>
</dbReference>
<sequence>MIPNYKKIYTDLLDRKYPEKKQECESILQKQTIGSLDVIRLNEIIFSNKHELLKKNHSFRSYDRRTVVKILKYQQEHGLNNIQLASHFKLSRNTVTKWKNEQIFCDVE</sequence>
<proteinExistence type="predicted"/>
<dbReference type="EMBL" id="FOVI01000016">
    <property type="protein sequence ID" value="SFO00908.1"/>
    <property type="molecule type" value="Genomic_DNA"/>
</dbReference>
<reference evidence="2" key="1">
    <citation type="submission" date="2016-10" db="EMBL/GenBank/DDBJ databases">
        <authorList>
            <person name="Varghese N."/>
            <person name="Submissions S."/>
        </authorList>
    </citation>
    <scope>NUCLEOTIDE SEQUENCE [LARGE SCALE GENOMIC DNA]</scope>
    <source>
        <strain evidence="2">DS-12</strain>
    </source>
</reference>
<evidence type="ECO:0000313" key="2">
    <source>
        <dbReference type="Proteomes" id="UP000199036"/>
    </source>
</evidence>
<dbReference type="AlphaFoldDB" id="A0A1I5DNY1"/>
<dbReference type="RefSeq" id="WP_091524343.1">
    <property type="nucleotide sequence ID" value="NZ_FOVI01000016.1"/>
</dbReference>